<sequence>MRNVILDIEPFNEDWVDSTERGWSWSFLKNSTINGNASSSTGDENAIADDGQTADESEEINTEKAGKVNSSNYSDTISTSDQAKTFGESHSTSTIPTTPPPSSSNYKQPRFITNNEYMDMDWSPWQFVEIICEMDIEEKLMGLFEKENKARKKSSLSYGIIDLNDSRIMDVLGLSVKVYFEEKNE</sequence>
<proteinExistence type="predicted"/>
<protein>
    <submittedName>
        <fullName evidence="1">1764_t:CDS:1</fullName>
    </submittedName>
</protein>
<organism evidence="1 2">
    <name type="scientific">Acaulospora colombiana</name>
    <dbReference type="NCBI Taxonomy" id="27376"/>
    <lineage>
        <taxon>Eukaryota</taxon>
        <taxon>Fungi</taxon>
        <taxon>Fungi incertae sedis</taxon>
        <taxon>Mucoromycota</taxon>
        <taxon>Glomeromycotina</taxon>
        <taxon>Glomeromycetes</taxon>
        <taxon>Diversisporales</taxon>
        <taxon>Acaulosporaceae</taxon>
        <taxon>Acaulospora</taxon>
    </lineage>
</organism>
<dbReference type="EMBL" id="CAJVPT010001875">
    <property type="protein sequence ID" value="CAG8470252.1"/>
    <property type="molecule type" value="Genomic_DNA"/>
</dbReference>
<gene>
    <name evidence="1" type="ORF">ACOLOM_LOCUS1556</name>
</gene>
<accession>A0ACA9KFH5</accession>
<reference evidence="1" key="1">
    <citation type="submission" date="2021-06" db="EMBL/GenBank/DDBJ databases">
        <authorList>
            <person name="Kallberg Y."/>
            <person name="Tangrot J."/>
            <person name="Rosling A."/>
        </authorList>
    </citation>
    <scope>NUCLEOTIDE SEQUENCE</scope>
    <source>
        <strain evidence="1">CL356</strain>
    </source>
</reference>
<keyword evidence="2" id="KW-1185">Reference proteome</keyword>
<dbReference type="Proteomes" id="UP000789525">
    <property type="component" value="Unassembled WGS sequence"/>
</dbReference>
<comment type="caution">
    <text evidence="1">The sequence shown here is derived from an EMBL/GenBank/DDBJ whole genome shotgun (WGS) entry which is preliminary data.</text>
</comment>
<name>A0ACA9KFH5_9GLOM</name>
<evidence type="ECO:0000313" key="2">
    <source>
        <dbReference type="Proteomes" id="UP000789525"/>
    </source>
</evidence>
<evidence type="ECO:0000313" key="1">
    <source>
        <dbReference type="EMBL" id="CAG8470252.1"/>
    </source>
</evidence>